<organism evidence="3">
    <name type="scientific">Agromyces sp. G08B096</name>
    <dbReference type="NCBI Taxonomy" id="3156399"/>
    <lineage>
        <taxon>Bacteria</taxon>
        <taxon>Bacillati</taxon>
        <taxon>Actinomycetota</taxon>
        <taxon>Actinomycetes</taxon>
        <taxon>Micrococcales</taxon>
        <taxon>Microbacteriaceae</taxon>
        <taxon>Agromyces</taxon>
    </lineage>
</organism>
<evidence type="ECO:0000256" key="2">
    <source>
        <dbReference type="SAM" id="MobiDB-lite"/>
    </source>
</evidence>
<keyword evidence="1" id="KW-0175">Coiled coil</keyword>
<sequence length="298" mass="29800">MDRAGSVHTLTLRIATSGVVAALTLGIPASFAAAAGVDASAEASASSASAAVARIERETHANAAEFRVAAVQRAAEDALSSAVADAEAAVAEASAKVDASELANALPRLRATDASPTELRAAAGELAEIAARLRAAIAAYDAEQQRLAAEAAAAEAARAAEAAADDAASDGDSPWSGPSGGAGGIPAGGTGVDHVEYVYGWGDQSAVDACAGSVFFDVYGGAGLAEHWHCGGSEFPTWAGAIIEIPGYGLYRSEGIAAVLDAYVNTTEDLPTGFDLFYQTCLGGDTSRLAIIGLTRIG</sequence>
<dbReference type="AlphaFoldDB" id="A0AAU7WB00"/>
<accession>A0AAU7WB00</accession>
<protein>
    <submittedName>
        <fullName evidence="3">Uncharacterized protein</fullName>
    </submittedName>
</protein>
<evidence type="ECO:0000313" key="3">
    <source>
        <dbReference type="EMBL" id="XBX82888.1"/>
    </source>
</evidence>
<evidence type="ECO:0000256" key="1">
    <source>
        <dbReference type="SAM" id="Coils"/>
    </source>
</evidence>
<name>A0AAU7WB00_9MICO</name>
<feature type="coiled-coil region" evidence="1">
    <location>
        <begin position="130"/>
        <end position="157"/>
    </location>
</feature>
<dbReference type="RefSeq" id="WP_350348904.1">
    <property type="nucleotide sequence ID" value="NZ_CP158374.1"/>
</dbReference>
<feature type="region of interest" description="Disordered" evidence="2">
    <location>
        <begin position="163"/>
        <end position="186"/>
    </location>
</feature>
<gene>
    <name evidence="3" type="ORF">ABIQ69_02905</name>
</gene>
<dbReference type="EMBL" id="CP158374">
    <property type="protein sequence ID" value="XBX82888.1"/>
    <property type="molecule type" value="Genomic_DNA"/>
</dbReference>
<proteinExistence type="predicted"/>
<reference evidence="3" key="1">
    <citation type="submission" date="2024-05" db="EMBL/GenBank/DDBJ databases">
        <authorList>
            <person name="Yu L."/>
        </authorList>
    </citation>
    <scope>NUCLEOTIDE SEQUENCE</scope>
    <source>
        <strain evidence="3">G08B096</strain>
    </source>
</reference>